<dbReference type="EMBL" id="KN834776">
    <property type="protein sequence ID" value="KIK60222.1"/>
    <property type="molecule type" value="Genomic_DNA"/>
</dbReference>
<dbReference type="AlphaFoldDB" id="A0A0D0CNC5"/>
<protein>
    <submittedName>
        <fullName evidence="2">Uncharacterized protein</fullName>
    </submittedName>
</protein>
<evidence type="ECO:0000256" key="1">
    <source>
        <dbReference type="SAM" id="MobiDB-lite"/>
    </source>
</evidence>
<evidence type="ECO:0000313" key="3">
    <source>
        <dbReference type="Proteomes" id="UP000053593"/>
    </source>
</evidence>
<name>A0A0D0CNC5_9AGAR</name>
<proteinExistence type="predicted"/>
<reference evidence="2 3" key="1">
    <citation type="submission" date="2014-04" db="EMBL/GenBank/DDBJ databases">
        <title>Evolutionary Origins and Diversification of the Mycorrhizal Mutualists.</title>
        <authorList>
            <consortium name="DOE Joint Genome Institute"/>
            <consortium name="Mycorrhizal Genomics Consortium"/>
            <person name="Kohler A."/>
            <person name="Kuo A."/>
            <person name="Nagy L.G."/>
            <person name="Floudas D."/>
            <person name="Copeland A."/>
            <person name="Barry K.W."/>
            <person name="Cichocki N."/>
            <person name="Veneault-Fourrey C."/>
            <person name="LaButti K."/>
            <person name="Lindquist E.A."/>
            <person name="Lipzen A."/>
            <person name="Lundell T."/>
            <person name="Morin E."/>
            <person name="Murat C."/>
            <person name="Riley R."/>
            <person name="Ohm R."/>
            <person name="Sun H."/>
            <person name="Tunlid A."/>
            <person name="Henrissat B."/>
            <person name="Grigoriev I.V."/>
            <person name="Hibbett D.S."/>
            <person name="Martin F."/>
        </authorList>
    </citation>
    <scope>NUCLEOTIDE SEQUENCE [LARGE SCALE GENOMIC DNA]</scope>
    <source>
        <strain evidence="2 3">FD-317 M1</strain>
    </source>
</reference>
<dbReference type="Proteomes" id="UP000053593">
    <property type="component" value="Unassembled WGS sequence"/>
</dbReference>
<sequence>MGSLPQYRHFFHHFSAEKQSSFVAPHWPLPQDTISRSYYQNLDYGFPKLASTDNHRPLETGVQVEINPNFGGVDWDIQTCRSHSVQERSHIDYSVSAPRRSSGHYQHSPFGDVNFTPSHSTFGLQPDSSLGYLAYPSPWVPQEDPVAVTPNPQSDWSEKPFESRYEGVRAHSTDLPQQSWTDFHGFLESPVGDHAINTNHRGPAEPVSPFSYDSYSLSNPPTSSLSLSPTDDHIQPYVLETTPTEPAQQKRRNVSSPAIVQASRLRRKIDPQSGTAQPSRFHCPDKRCTELGVGFTAKHRLDGLCSIILALIT</sequence>
<gene>
    <name evidence="2" type="ORF">GYMLUDRAFT_1000140</name>
</gene>
<keyword evidence="3" id="KW-1185">Reference proteome</keyword>
<accession>A0A0D0CNC5</accession>
<feature type="region of interest" description="Disordered" evidence="1">
    <location>
        <begin position="194"/>
        <end position="215"/>
    </location>
</feature>
<organism evidence="2 3">
    <name type="scientific">Collybiopsis luxurians FD-317 M1</name>
    <dbReference type="NCBI Taxonomy" id="944289"/>
    <lineage>
        <taxon>Eukaryota</taxon>
        <taxon>Fungi</taxon>
        <taxon>Dikarya</taxon>
        <taxon>Basidiomycota</taxon>
        <taxon>Agaricomycotina</taxon>
        <taxon>Agaricomycetes</taxon>
        <taxon>Agaricomycetidae</taxon>
        <taxon>Agaricales</taxon>
        <taxon>Marasmiineae</taxon>
        <taxon>Omphalotaceae</taxon>
        <taxon>Collybiopsis</taxon>
        <taxon>Collybiopsis luxurians</taxon>
    </lineage>
</organism>
<evidence type="ECO:0000313" key="2">
    <source>
        <dbReference type="EMBL" id="KIK60222.1"/>
    </source>
</evidence>
<dbReference type="HOGENOM" id="CLU_068090_0_0_1"/>